<organism evidence="3 4">
    <name type="scientific">Lipingzhangella halophila</name>
    <dbReference type="NCBI Taxonomy" id="1783352"/>
    <lineage>
        <taxon>Bacteria</taxon>
        <taxon>Bacillati</taxon>
        <taxon>Actinomycetota</taxon>
        <taxon>Actinomycetes</taxon>
        <taxon>Streptosporangiales</taxon>
        <taxon>Nocardiopsidaceae</taxon>
        <taxon>Lipingzhangella</taxon>
    </lineage>
</organism>
<dbReference type="RefSeq" id="WP_184582458.1">
    <property type="nucleotide sequence ID" value="NZ_JACHJT010000001.1"/>
</dbReference>
<dbReference type="InterPro" id="IPR011990">
    <property type="entry name" value="TPR-like_helical_dom_sf"/>
</dbReference>
<evidence type="ECO:0000259" key="2">
    <source>
        <dbReference type="Pfam" id="PF12770"/>
    </source>
</evidence>
<keyword evidence="4" id="KW-1185">Reference proteome</keyword>
<dbReference type="PANTHER" id="PTHR19959:SF119">
    <property type="entry name" value="FUNGAL LIPASE-LIKE DOMAIN-CONTAINING PROTEIN"/>
    <property type="match status" value="1"/>
</dbReference>
<feature type="region of interest" description="Disordered" evidence="1">
    <location>
        <begin position="671"/>
        <end position="711"/>
    </location>
</feature>
<evidence type="ECO:0000313" key="4">
    <source>
        <dbReference type="Proteomes" id="UP000523007"/>
    </source>
</evidence>
<evidence type="ECO:0000256" key="1">
    <source>
        <dbReference type="SAM" id="MobiDB-lite"/>
    </source>
</evidence>
<protein>
    <recommendedName>
        <fullName evidence="2">CHAT domain-containing protein</fullName>
    </recommendedName>
</protein>
<dbReference type="PANTHER" id="PTHR19959">
    <property type="entry name" value="KINESIN LIGHT CHAIN"/>
    <property type="match status" value="1"/>
</dbReference>
<dbReference type="Proteomes" id="UP000523007">
    <property type="component" value="Unassembled WGS sequence"/>
</dbReference>
<dbReference type="Pfam" id="PF12770">
    <property type="entry name" value="CHAT"/>
    <property type="match status" value="1"/>
</dbReference>
<feature type="domain" description="CHAT" evidence="2">
    <location>
        <begin position="820"/>
        <end position="1132"/>
    </location>
</feature>
<evidence type="ECO:0000313" key="3">
    <source>
        <dbReference type="EMBL" id="MBB4934416.1"/>
    </source>
</evidence>
<gene>
    <name evidence="3" type="ORF">F4561_005236</name>
</gene>
<comment type="caution">
    <text evidence="3">The sequence shown here is derived from an EMBL/GenBank/DDBJ whole genome shotgun (WGS) entry which is preliminary data.</text>
</comment>
<sequence>MREQVLAAMRARLQRVEDTGDVSAVLEPEALRQTRELAHLLQEAPQDLDVRLVLGWCHWYGVLALPERDRHVAAQAAVETLTPCFLADVTPLPEELVPILAQAAAPTATRQLKQALGSTDPSLITNTVTVWQRIVQATPEDHPNRAVYLSNLGTALQTRFERTGALEDLDQAITALRGAVQVIPEDHPDRAASLSNLGNTLRVRFERTGALEDLDQAITALRGAVQVIPEDHPDRAVSLSNLGNTLRVRFERTGALEDLDQAITAGKQAVQATPEDHPDRAVSLSNLGNTLRVRFERTGALEDLDQAITAGKQAVQATPEDHPDRAVSLSNLGNTLGTRFQRTGSLEDLDQAITALRGAVQVTPEDHPNHATYLSHLGAALQIRFERTGVLEDLDQAITAGKQAVQATPEDHPDRAVSLSNLGAALRTRFERTGALEDLDQAITAGKQAVQATPEDHPDRATYLSHLSAALGIRFERVGTREDLDHAITVGKQAIQATPEDHPNRAMYLSHLGRTLQTRFEREGAQADRDAAVSAFTHAWKVTSAPPSWRIRIGRAAARLMGSSDPATAATLLHDAVELLPQVAPHQLRHGDQQYALSRFAGLADEAAAMALTDPHASPRERAERALGMLEAGRGVLLSQALETRGDLSDLYQQHPELAAQFVELRDLLDQPGHAPTEPRWPEAGITDWEAPTGPNADGTQSDARTPRGFGDRHRLAREFTETMERIRSLEGFATFGLVPAVEELTDQAHHGPLVVFTTSRERCDALLLTTAGITHLELPGLTEQIVADRTASFLQARSTALRAEDPSERVAAEQTLVQTLEWLWDAVTGPVLHALGYHDEPAEGSAWPRVWWVPGGVLGLLPLHAAGYHSDPAGSGRRTVIDRVISSYTPTVQALAYARRHTTDTTPASDDSALVVAMPTTPDLDGQAALPYAADEAAAARRHLPSATVLCTPDPDAADGDPTVVPTKARVLQRLPECAIAHFACHGTTDPDAPSHSRLLLSDHAQDPLTVASLGPVRLDEARLAYLSACNTAAIHDTDLLDEAIHVASAFQLAGFPHVVGTLWEINDRIAVTVADSFYTHLRGPNGNLDPDRAAYALHSAVRAVRDGADLPQGYDRTKVPSLWAAYLHTGA</sequence>
<dbReference type="InterPro" id="IPR019734">
    <property type="entry name" value="TPR_rpt"/>
</dbReference>
<dbReference type="SUPFAM" id="SSF48452">
    <property type="entry name" value="TPR-like"/>
    <property type="match status" value="1"/>
</dbReference>
<dbReference type="AlphaFoldDB" id="A0A7W7RLY9"/>
<accession>A0A7W7RLY9</accession>
<name>A0A7W7RLY9_9ACTN</name>
<dbReference type="InterPro" id="IPR024983">
    <property type="entry name" value="CHAT_dom"/>
</dbReference>
<dbReference type="Gene3D" id="1.25.40.10">
    <property type="entry name" value="Tetratricopeptide repeat domain"/>
    <property type="match status" value="3"/>
</dbReference>
<dbReference type="SMART" id="SM00028">
    <property type="entry name" value="TPR"/>
    <property type="match status" value="6"/>
</dbReference>
<reference evidence="3 4" key="1">
    <citation type="submission" date="2020-08" db="EMBL/GenBank/DDBJ databases">
        <title>Sequencing the genomes of 1000 actinobacteria strains.</title>
        <authorList>
            <person name="Klenk H.-P."/>
        </authorList>
    </citation>
    <scope>NUCLEOTIDE SEQUENCE [LARGE SCALE GENOMIC DNA]</scope>
    <source>
        <strain evidence="3 4">DSM 102030</strain>
    </source>
</reference>
<dbReference type="EMBL" id="JACHJT010000001">
    <property type="protein sequence ID" value="MBB4934416.1"/>
    <property type="molecule type" value="Genomic_DNA"/>
</dbReference>
<dbReference type="Pfam" id="PF13374">
    <property type="entry name" value="TPR_10"/>
    <property type="match status" value="6"/>
</dbReference>
<proteinExistence type="predicted"/>